<feature type="transmembrane region" description="Helical" evidence="1">
    <location>
        <begin position="67"/>
        <end position="86"/>
    </location>
</feature>
<feature type="transmembrane region" description="Helical" evidence="1">
    <location>
        <begin position="92"/>
        <end position="109"/>
    </location>
</feature>
<proteinExistence type="predicted"/>
<sequence length="117" mass="13219">MRTISRQTSYLLLTASGAAVLTFLHFVYHRFNPFHLAGKQFLGFYSLLLLFALGNVLLLWRQYPRMAGLVNGFCLLLGIARLIQGMYHHKPVGYLMLLLMFPVIIAFALKSSADNPS</sequence>
<organism evidence="2 3">
    <name type="scientific">Chitinophaga eiseniae</name>
    <dbReference type="NCBI Taxonomy" id="634771"/>
    <lineage>
        <taxon>Bacteria</taxon>
        <taxon>Pseudomonadati</taxon>
        <taxon>Bacteroidota</taxon>
        <taxon>Chitinophagia</taxon>
        <taxon>Chitinophagales</taxon>
        <taxon>Chitinophagaceae</taxon>
        <taxon>Chitinophaga</taxon>
    </lineage>
</organism>
<dbReference type="EMBL" id="FUWZ01000007">
    <property type="protein sequence ID" value="SKA45779.1"/>
    <property type="molecule type" value="Genomic_DNA"/>
</dbReference>
<reference evidence="3" key="1">
    <citation type="submission" date="2017-02" db="EMBL/GenBank/DDBJ databases">
        <authorList>
            <person name="Varghese N."/>
            <person name="Submissions S."/>
        </authorList>
    </citation>
    <scope>NUCLEOTIDE SEQUENCE [LARGE SCALE GENOMIC DNA]</scope>
    <source>
        <strain evidence="3">DSM 22224</strain>
    </source>
</reference>
<dbReference type="AlphaFoldDB" id="A0A1T4TZV2"/>
<feature type="transmembrane region" description="Helical" evidence="1">
    <location>
        <begin position="40"/>
        <end position="60"/>
    </location>
</feature>
<gene>
    <name evidence="2" type="ORF">SAMN04488128_10798</name>
</gene>
<evidence type="ECO:0008006" key="4">
    <source>
        <dbReference type="Google" id="ProtNLM"/>
    </source>
</evidence>
<protein>
    <recommendedName>
        <fullName evidence="4">DoxX-like family protein</fullName>
    </recommendedName>
</protein>
<dbReference type="OrthoDB" id="680440at2"/>
<evidence type="ECO:0000256" key="1">
    <source>
        <dbReference type="SAM" id="Phobius"/>
    </source>
</evidence>
<dbReference type="RefSeq" id="WP_078672930.1">
    <property type="nucleotide sequence ID" value="NZ_FUWZ01000007.1"/>
</dbReference>
<keyword evidence="3" id="KW-1185">Reference proteome</keyword>
<evidence type="ECO:0000313" key="3">
    <source>
        <dbReference type="Proteomes" id="UP000190367"/>
    </source>
</evidence>
<keyword evidence="1" id="KW-1133">Transmembrane helix</keyword>
<accession>A0A1T4TZV2</accession>
<keyword evidence="1" id="KW-0472">Membrane</keyword>
<dbReference type="Proteomes" id="UP000190367">
    <property type="component" value="Unassembled WGS sequence"/>
</dbReference>
<keyword evidence="1" id="KW-0812">Transmembrane</keyword>
<evidence type="ECO:0000313" key="2">
    <source>
        <dbReference type="EMBL" id="SKA45779.1"/>
    </source>
</evidence>
<name>A0A1T4TZV2_9BACT</name>
<dbReference type="STRING" id="634771.SAMN04488128_10798"/>
<feature type="transmembrane region" description="Helical" evidence="1">
    <location>
        <begin position="9"/>
        <end position="28"/>
    </location>
</feature>